<evidence type="ECO:0000259" key="3">
    <source>
        <dbReference type="Pfam" id="PF14257"/>
    </source>
</evidence>
<feature type="region of interest" description="Disordered" evidence="1">
    <location>
        <begin position="48"/>
        <end position="84"/>
    </location>
</feature>
<accession>A0A4R5AJG0</accession>
<keyword evidence="5" id="KW-1185">Reference proteome</keyword>
<dbReference type="OrthoDB" id="186919at2"/>
<dbReference type="Pfam" id="PF14257">
    <property type="entry name" value="DUF4349"/>
    <property type="match status" value="1"/>
</dbReference>
<organism evidence="4 5">
    <name type="scientific">Jiangella aurantiaca</name>
    <dbReference type="NCBI Taxonomy" id="2530373"/>
    <lineage>
        <taxon>Bacteria</taxon>
        <taxon>Bacillati</taxon>
        <taxon>Actinomycetota</taxon>
        <taxon>Actinomycetes</taxon>
        <taxon>Jiangellales</taxon>
        <taxon>Jiangellaceae</taxon>
        <taxon>Jiangella</taxon>
    </lineage>
</organism>
<keyword evidence="2" id="KW-1133">Transmembrane helix</keyword>
<name>A0A4R5AJG0_9ACTN</name>
<feature type="domain" description="DUF4349" evidence="3">
    <location>
        <begin position="100"/>
        <end position="304"/>
    </location>
</feature>
<dbReference type="Proteomes" id="UP000295217">
    <property type="component" value="Unassembled WGS sequence"/>
</dbReference>
<feature type="compositionally biased region" description="Low complexity" evidence="1">
    <location>
        <begin position="48"/>
        <end position="72"/>
    </location>
</feature>
<dbReference type="EMBL" id="SMLB01000005">
    <property type="protein sequence ID" value="TDD71539.1"/>
    <property type="molecule type" value="Genomic_DNA"/>
</dbReference>
<evidence type="ECO:0000256" key="1">
    <source>
        <dbReference type="SAM" id="MobiDB-lite"/>
    </source>
</evidence>
<sequence length="329" mass="33054">MSNPGARQAVEQATRTSGGVMTRRTVFGTTMTLLAALALAGCGGAGDSGNDSASGAAAEAPAQAPAEGNGEAAPDESGGDSAARAEGGVLAEVTSAVADRSIIYTVDLTISTDDVVSAANRAAAAAVTAGGYVVDEQVNGDHDAVLTLKIPSAGHQETVADLEALGEVTSRSRGTEDVTQEVVDVASRIESQRASIARIRALLAEATQLADVVSIESELAGREADLDALLSRQEQLAGLTSMATVTLHIYRSDEAPPQQDDDDGGFLAGLAGGWEAFVTVGGGFLTGLGAVLPFAALAALIGVPAYLVARRRRGQAAPVPEPVPGPPAA</sequence>
<evidence type="ECO:0000313" key="4">
    <source>
        <dbReference type="EMBL" id="TDD71539.1"/>
    </source>
</evidence>
<protein>
    <submittedName>
        <fullName evidence="4">DUF4349 domain-containing protein</fullName>
    </submittedName>
</protein>
<evidence type="ECO:0000256" key="2">
    <source>
        <dbReference type="SAM" id="Phobius"/>
    </source>
</evidence>
<dbReference type="AlphaFoldDB" id="A0A4R5AJG0"/>
<reference evidence="4 5" key="1">
    <citation type="submission" date="2019-02" db="EMBL/GenBank/DDBJ databases">
        <title>Draft genome sequences of novel Actinobacteria.</title>
        <authorList>
            <person name="Sahin N."/>
            <person name="Ay H."/>
            <person name="Saygin H."/>
        </authorList>
    </citation>
    <scope>NUCLEOTIDE SEQUENCE [LARGE SCALE GENOMIC DNA]</scope>
    <source>
        <strain evidence="4 5">8K307</strain>
    </source>
</reference>
<comment type="caution">
    <text evidence="4">The sequence shown here is derived from an EMBL/GenBank/DDBJ whole genome shotgun (WGS) entry which is preliminary data.</text>
</comment>
<gene>
    <name evidence="4" type="ORF">E1262_05130</name>
</gene>
<evidence type="ECO:0000313" key="5">
    <source>
        <dbReference type="Proteomes" id="UP000295217"/>
    </source>
</evidence>
<dbReference type="InterPro" id="IPR025645">
    <property type="entry name" value="DUF4349"/>
</dbReference>
<feature type="transmembrane region" description="Helical" evidence="2">
    <location>
        <begin position="284"/>
        <end position="308"/>
    </location>
</feature>
<keyword evidence="2" id="KW-0812">Transmembrane</keyword>
<keyword evidence="2" id="KW-0472">Membrane</keyword>
<proteinExistence type="predicted"/>